<protein>
    <submittedName>
        <fullName evidence="2">Uncharacterized protein</fullName>
    </submittedName>
</protein>
<organism evidence="2 3">
    <name type="scientific">Cupriavidus respiraculi</name>
    <dbReference type="NCBI Taxonomy" id="195930"/>
    <lineage>
        <taxon>Bacteria</taxon>
        <taxon>Pseudomonadati</taxon>
        <taxon>Pseudomonadota</taxon>
        <taxon>Betaproteobacteria</taxon>
        <taxon>Burkholderiales</taxon>
        <taxon>Burkholderiaceae</taxon>
        <taxon>Cupriavidus</taxon>
    </lineage>
</organism>
<proteinExistence type="predicted"/>
<name>A0ABN7XWH2_9BURK</name>
<evidence type="ECO:0000313" key="2">
    <source>
        <dbReference type="EMBL" id="CAG9165489.1"/>
    </source>
</evidence>
<sequence>MNVALPAVLLFLLLAPGFIYHHFSQARELRQADMTPFGTTALKSVSFGLLIDSAVLAVAVYLLDYRLYLGDALRMLSGAAAINAIPVARYEWLNEHPLPIFAYFFSTFGIAVAGALVRRFLVTHYGLDRPTSRFQNYFRQQAPWHYLFSGIDVVGNPAAVVVSAIVPLHDAPYLFTGLLMDYELKENGELDRIILASAMRRKLADDRNPGEDEGKRVLERFYPIDGDRLILRSNEWTTLNVKFLDIDEEDVDGPTPAAEAPR</sequence>
<reference evidence="2 3" key="1">
    <citation type="submission" date="2021-08" db="EMBL/GenBank/DDBJ databases">
        <authorList>
            <person name="Peeters C."/>
        </authorList>
    </citation>
    <scope>NUCLEOTIDE SEQUENCE [LARGE SCALE GENOMIC DNA]</scope>
    <source>
        <strain evidence="2 3">LMG 21510</strain>
    </source>
</reference>
<comment type="caution">
    <text evidence="2">The sequence shown here is derived from an EMBL/GenBank/DDBJ whole genome shotgun (WGS) entry which is preliminary data.</text>
</comment>
<dbReference type="Proteomes" id="UP000721236">
    <property type="component" value="Unassembled WGS sequence"/>
</dbReference>
<feature type="transmembrane region" description="Helical" evidence="1">
    <location>
        <begin position="98"/>
        <end position="117"/>
    </location>
</feature>
<gene>
    <name evidence="2" type="ORF">LMG21510_00106</name>
</gene>
<feature type="transmembrane region" description="Helical" evidence="1">
    <location>
        <begin position="42"/>
        <end position="63"/>
    </location>
</feature>
<keyword evidence="1" id="KW-1133">Transmembrane helix</keyword>
<accession>A0ABN7XWH2</accession>
<dbReference type="EMBL" id="CAJZAH010000001">
    <property type="protein sequence ID" value="CAG9165489.1"/>
    <property type="molecule type" value="Genomic_DNA"/>
</dbReference>
<keyword evidence="1" id="KW-0812">Transmembrane</keyword>
<evidence type="ECO:0000313" key="3">
    <source>
        <dbReference type="Proteomes" id="UP000721236"/>
    </source>
</evidence>
<keyword evidence="1" id="KW-0472">Membrane</keyword>
<evidence type="ECO:0000256" key="1">
    <source>
        <dbReference type="SAM" id="Phobius"/>
    </source>
</evidence>
<dbReference type="RefSeq" id="WP_222209166.1">
    <property type="nucleotide sequence ID" value="NZ_CAJZAH010000001.1"/>
</dbReference>
<keyword evidence="3" id="KW-1185">Reference proteome</keyword>